<reference evidence="2 3" key="1">
    <citation type="submission" date="2016-01" db="EMBL/GenBank/DDBJ databases">
        <title>Whole genome sequence and analysis of Micromonospora rosaria DSM 803, which can produce antibacterial substance rosamicin.</title>
        <authorList>
            <person name="Yang H."/>
            <person name="He X."/>
            <person name="Zhu D."/>
        </authorList>
    </citation>
    <scope>NUCLEOTIDE SEQUENCE [LARGE SCALE GENOMIC DNA]</scope>
    <source>
        <strain evidence="2 3">DSM 803</strain>
    </source>
</reference>
<dbReference type="RefSeq" id="WP_067361051.1">
    <property type="nucleotide sequence ID" value="NZ_JBIUBN010000023.1"/>
</dbReference>
<feature type="domain" description="Potassium/proton antiporter subunit KhtT-like N-terminal" evidence="1">
    <location>
        <begin position="7"/>
        <end position="71"/>
    </location>
</feature>
<proteinExistence type="predicted"/>
<name>A0A136PWC5_9ACTN</name>
<accession>A0A136PWC5</accession>
<dbReference type="Proteomes" id="UP000070620">
    <property type="component" value="Unassembled WGS sequence"/>
</dbReference>
<sequence>MGKGIVSQDLPGIGTRYDVDLGSRSQRLSIVVRRDGVRDLYIFTSGSDDPVAVIELTDEQARKVGALLVGTYFAD</sequence>
<evidence type="ECO:0000313" key="3">
    <source>
        <dbReference type="Proteomes" id="UP000070620"/>
    </source>
</evidence>
<dbReference type="Pfam" id="PF25991">
    <property type="entry name" value="KhtT_N"/>
    <property type="match status" value="1"/>
</dbReference>
<comment type="caution">
    <text evidence="2">The sequence shown here is derived from an EMBL/GenBank/DDBJ whole genome shotgun (WGS) entry which is preliminary data.</text>
</comment>
<evidence type="ECO:0000259" key="1">
    <source>
        <dbReference type="Pfam" id="PF25991"/>
    </source>
</evidence>
<keyword evidence="3" id="KW-1185">Reference proteome</keyword>
<dbReference type="EMBL" id="LRQV01000013">
    <property type="protein sequence ID" value="KXK62788.1"/>
    <property type="molecule type" value="Genomic_DNA"/>
</dbReference>
<dbReference type="AlphaFoldDB" id="A0A136PWC5"/>
<protein>
    <submittedName>
        <fullName evidence="2">Potassium transporter TrkA</fullName>
    </submittedName>
</protein>
<gene>
    <name evidence="2" type="ORF">AWW66_06265</name>
</gene>
<evidence type="ECO:0000313" key="2">
    <source>
        <dbReference type="EMBL" id="KXK62788.1"/>
    </source>
</evidence>
<dbReference type="InterPro" id="IPR058776">
    <property type="entry name" value="KhtT-like_N"/>
</dbReference>
<dbReference type="OrthoDB" id="5242677at2"/>
<organism evidence="2 3">
    <name type="scientific">Micromonospora rosaria</name>
    <dbReference type="NCBI Taxonomy" id="47874"/>
    <lineage>
        <taxon>Bacteria</taxon>
        <taxon>Bacillati</taxon>
        <taxon>Actinomycetota</taxon>
        <taxon>Actinomycetes</taxon>
        <taxon>Micromonosporales</taxon>
        <taxon>Micromonosporaceae</taxon>
        <taxon>Micromonospora</taxon>
    </lineage>
</organism>